<dbReference type="InterPro" id="IPR050463">
    <property type="entry name" value="Gfo/Idh/MocA_oxidrdct_glycsds"/>
</dbReference>
<accession>A0A6M0Q3U9</accession>
<dbReference type="InterPro" id="IPR055170">
    <property type="entry name" value="GFO_IDH_MocA-like_dom"/>
</dbReference>
<dbReference type="AlphaFoldDB" id="A0A6M0Q3U9"/>
<dbReference type="InterPro" id="IPR000683">
    <property type="entry name" value="Gfo/Idh/MocA-like_OxRdtase_N"/>
</dbReference>
<feature type="domain" description="Gfo/Idh/MocA-like oxidoreductase N-terminal" evidence="2">
    <location>
        <begin position="4"/>
        <end position="122"/>
    </location>
</feature>
<dbReference type="Gene3D" id="3.30.360.10">
    <property type="entry name" value="Dihydrodipicolinate Reductase, domain 2"/>
    <property type="match status" value="1"/>
</dbReference>
<evidence type="ECO:0000313" key="5">
    <source>
        <dbReference type="Proteomes" id="UP000481043"/>
    </source>
</evidence>
<evidence type="ECO:0000259" key="2">
    <source>
        <dbReference type="Pfam" id="PF01408"/>
    </source>
</evidence>
<dbReference type="PANTHER" id="PTHR43818">
    <property type="entry name" value="BCDNA.GH03377"/>
    <property type="match status" value="1"/>
</dbReference>
<dbReference type="PANTHER" id="PTHR43818:SF11">
    <property type="entry name" value="BCDNA.GH03377"/>
    <property type="match status" value="1"/>
</dbReference>
<dbReference type="InterPro" id="IPR036291">
    <property type="entry name" value="NAD(P)-bd_dom_sf"/>
</dbReference>
<dbReference type="RefSeq" id="WP_163178180.1">
    <property type="nucleotide sequence ID" value="NZ_JAAIWM010000001.1"/>
</dbReference>
<dbReference type="Proteomes" id="UP000481043">
    <property type="component" value="Unassembled WGS sequence"/>
</dbReference>
<dbReference type="EMBL" id="JAAIWM010000001">
    <property type="protein sequence ID" value="NEY71047.1"/>
    <property type="molecule type" value="Genomic_DNA"/>
</dbReference>
<gene>
    <name evidence="4" type="ORF">G4D63_04740</name>
</gene>
<dbReference type="SUPFAM" id="SSF55347">
    <property type="entry name" value="Glyceraldehyde-3-phosphate dehydrogenase-like, C-terminal domain"/>
    <property type="match status" value="1"/>
</dbReference>
<protein>
    <submittedName>
        <fullName evidence="4">Gfo/Idh/MocA family oxidoreductase</fullName>
    </submittedName>
</protein>
<organism evidence="4 5">
    <name type="scientific">Bacillus mesophilus</name>
    <dbReference type="NCBI Taxonomy" id="1808955"/>
    <lineage>
        <taxon>Bacteria</taxon>
        <taxon>Bacillati</taxon>
        <taxon>Bacillota</taxon>
        <taxon>Bacilli</taxon>
        <taxon>Bacillales</taxon>
        <taxon>Bacillaceae</taxon>
        <taxon>Bacillus</taxon>
    </lineage>
</organism>
<reference evidence="4 5" key="1">
    <citation type="submission" date="2020-02" db="EMBL/GenBank/DDBJ databases">
        <title>Bacillus aquiflavi sp. nov., isolated from yellow water of strong flavor Chinese baijiu in Yibin region of China.</title>
        <authorList>
            <person name="Xie J."/>
        </authorList>
    </citation>
    <scope>NUCLEOTIDE SEQUENCE [LARGE SCALE GENOMIC DNA]</scope>
    <source>
        <strain evidence="4 5">SA4</strain>
    </source>
</reference>
<keyword evidence="1" id="KW-0560">Oxidoreductase</keyword>
<feature type="domain" description="GFO/IDH/MocA-like oxidoreductase" evidence="3">
    <location>
        <begin position="136"/>
        <end position="253"/>
    </location>
</feature>
<comment type="caution">
    <text evidence="4">The sequence shown here is derived from an EMBL/GenBank/DDBJ whole genome shotgun (WGS) entry which is preliminary data.</text>
</comment>
<keyword evidence="5" id="KW-1185">Reference proteome</keyword>
<dbReference type="Gene3D" id="3.40.50.720">
    <property type="entry name" value="NAD(P)-binding Rossmann-like Domain"/>
    <property type="match status" value="1"/>
</dbReference>
<dbReference type="SUPFAM" id="SSF51735">
    <property type="entry name" value="NAD(P)-binding Rossmann-fold domains"/>
    <property type="match status" value="1"/>
</dbReference>
<dbReference type="Pfam" id="PF01408">
    <property type="entry name" value="GFO_IDH_MocA"/>
    <property type="match status" value="1"/>
</dbReference>
<evidence type="ECO:0000313" key="4">
    <source>
        <dbReference type="EMBL" id="NEY71047.1"/>
    </source>
</evidence>
<dbReference type="Pfam" id="PF22725">
    <property type="entry name" value="GFO_IDH_MocA_C3"/>
    <property type="match status" value="1"/>
</dbReference>
<proteinExistence type="predicted"/>
<evidence type="ECO:0000256" key="1">
    <source>
        <dbReference type="ARBA" id="ARBA00023002"/>
    </source>
</evidence>
<sequence>MATIKMAIIGLGAFGSRILNPIPFFHKKDELEVVAICDVNDTLAKELAEKHEIPHWYTSYEEMLDTLVIDLVYVATPPSTHEVISKDVAARGIHIFCEKPLAESLESARNMLLDVKDKNIVHAVHFGQNYLPALNKFHKMVDDGYMGELNHIELNMHYSSWPPEWQQNDWISTRNGGFLLEQGVHLIQAIQRVFGRIIEIQSELEYPSSTESETKVKAKLTLESGHSIVIDGMVDPSIKEEVSLSAIGTEGVIAFSFSGVQAAKNGLPLEDVTLDEPFMYPWILAHIIKAVKGEPAEIYDYKAGYEAQVVVEIIRKGEQKVVNLRDYYIN</sequence>
<name>A0A6M0Q3U9_9BACI</name>
<evidence type="ECO:0000259" key="3">
    <source>
        <dbReference type="Pfam" id="PF22725"/>
    </source>
</evidence>
<dbReference type="GO" id="GO:0016491">
    <property type="term" value="F:oxidoreductase activity"/>
    <property type="evidence" value="ECO:0007669"/>
    <property type="project" value="UniProtKB-KW"/>
</dbReference>
<dbReference type="GO" id="GO:0000166">
    <property type="term" value="F:nucleotide binding"/>
    <property type="evidence" value="ECO:0007669"/>
    <property type="project" value="InterPro"/>
</dbReference>